<feature type="transmembrane region" description="Helical" evidence="1">
    <location>
        <begin position="66"/>
        <end position="83"/>
    </location>
</feature>
<gene>
    <name evidence="2" type="ORF">GTP45_16605</name>
</gene>
<accession>A0A7X4KCK4</accession>
<evidence type="ECO:0000256" key="1">
    <source>
        <dbReference type="SAM" id="Phobius"/>
    </source>
</evidence>
<proteinExistence type="predicted"/>
<dbReference type="RefSeq" id="WP_161014997.1">
    <property type="nucleotide sequence ID" value="NZ_WWCK01000005.1"/>
</dbReference>
<keyword evidence="1" id="KW-0812">Transmembrane</keyword>
<comment type="caution">
    <text evidence="2">The sequence shown here is derived from an EMBL/GenBank/DDBJ whole genome shotgun (WGS) entry which is preliminary data.</text>
</comment>
<keyword evidence="3" id="KW-1185">Reference proteome</keyword>
<dbReference type="EMBL" id="WWCK01000005">
    <property type="protein sequence ID" value="MYM68439.1"/>
    <property type="molecule type" value="Genomic_DNA"/>
</dbReference>
<protein>
    <submittedName>
        <fullName evidence="2">Uncharacterized protein</fullName>
    </submittedName>
</protein>
<feature type="transmembrane region" description="Helical" evidence="1">
    <location>
        <begin position="39"/>
        <end position="60"/>
    </location>
</feature>
<sequence length="162" mass="16828">MLGLTSLGVIHTAISLVAVGAGVIGLARDKRIDLSNGAGKTYLVMTVLTCLTGFGIFQHGGFGKPHALGVLTLIVLAAAWVIRERVALQAVLLSVTFFFHMIPAVTETLTRLPAGAPLLADAEAPELKAITGVMLILLVIGATLQVRRLNHGRKSASKAAAA</sequence>
<evidence type="ECO:0000313" key="2">
    <source>
        <dbReference type="EMBL" id="MYM68439.1"/>
    </source>
</evidence>
<evidence type="ECO:0000313" key="3">
    <source>
        <dbReference type="Proteomes" id="UP000450012"/>
    </source>
</evidence>
<name>A0A7X4KCK4_9BURK</name>
<feature type="transmembrane region" description="Helical" evidence="1">
    <location>
        <begin position="90"/>
        <end position="109"/>
    </location>
</feature>
<keyword evidence="1" id="KW-1133">Transmembrane helix</keyword>
<dbReference type="Proteomes" id="UP000450012">
    <property type="component" value="Unassembled WGS sequence"/>
</dbReference>
<keyword evidence="1" id="KW-0472">Membrane</keyword>
<organism evidence="2 3">
    <name type="scientific">Duganella rivi</name>
    <dbReference type="NCBI Taxonomy" id="2666083"/>
    <lineage>
        <taxon>Bacteria</taxon>
        <taxon>Pseudomonadati</taxon>
        <taxon>Pseudomonadota</taxon>
        <taxon>Betaproteobacteria</taxon>
        <taxon>Burkholderiales</taxon>
        <taxon>Oxalobacteraceae</taxon>
        <taxon>Telluria group</taxon>
        <taxon>Duganella</taxon>
    </lineage>
</organism>
<reference evidence="2 3" key="1">
    <citation type="submission" date="2019-12" db="EMBL/GenBank/DDBJ databases">
        <title>Novel species isolated from a subtropical stream in China.</title>
        <authorList>
            <person name="Lu H."/>
        </authorList>
    </citation>
    <scope>NUCLEOTIDE SEQUENCE [LARGE SCALE GENOMIC DNA]</scope>
    <source>
        <strain evidence="2 3">FT55W</strain>
    </source>
</reference>
<feature type="transmembrane region" description="Helical" evidence="1">
    <location>
        <begin position="6"/>
        <end position="27"/>
    </location>
</feature>
<feature type="transmembrane region" description="Helical" evidence="1">
    <location>
        <begin position="129"/>
        <end position="146"/>
    </location>
</feature>
<dbReference type="AlphaFoldDB" id="A0A7X4KCK4"/>